<protein>
    <recommendedName>
        <fullName evidence="5">Peptidyl-prolyl cis-trans isomerase</fullName>
        <shortName evidence="5">PPIase</shortName>
        <ecNumber evidence="5">5.2.1.8</ecNumber>
    </recommendedName>
</protein>
<dbReference type="PANTHER" id="PTHR11071:SF561">
    <property type="entry name" value="PEPTIDYL-PROLYL CIS-TRANS ISOMERASE D-RELATED"/>
    <property type="match status" value="1"/>
</dbReference>
<evidence type="ECO:0000256" key="4">
    <source>
        <dbReference type="PROSITE-ProRule" id="PRU00176"/>
    </source>
</evidence>
<accession>A0A9W8DT04</accession>
<evidence type="ECO:0000256" key="3">
    <source>
        <dbReference type="ARBA" id="ARBA00023235"/>
    </source>
</evidence>
<comment type="caution">
    <text evidence="8">The sequence shown here is derived from an EMBL/GenBank/DDBJ whole genome shotgun (WGS) entry which is preliminary data.</text>
</comment>
<dbReference type="InterPro" id="IPR029000">
    <property type="entry name" value="Cyclophilin-like_dom_sf"/>
</dbReference>
<dbReference type="EC" id="5.2.1.8" evidence="5"/>
<comment type="function">
    <text evidence="5">PPIases accelerate the folding of proteins. It catalyzes the cis-trans isomerization of proline imidic peptide bonds in oligopeptides.</text>
</comment>
<evidence type="ECO:0000259" key="7">
    <source>
        <dbReference type="PROSITE" id="PS50102"/>
    </source>
</evidence>
<keyword evidence="2 5" id="KW-0697">Rotamase</keyword>
<dbReference type="Gene3D" id="3.30.70.330">
    <property type="match status" value="1"/>
</dbReference>
<keyword evidence="3 5" id="KW-0413">Isomerase</keyword>
<name>A0A9W8DT04_9FUNG</name>
<dbReference type="EMBL" id="JANBPU010000003">
    <property type="protein sequence ID" value="KAJ1921685.1"/>
    <property type="molecule type" value="Genomic_DNA"/>
</dbReference>
<dbReference type="InterPro" id="IPR012677">
    <property type="entry name" value="Nucleotide-bd_a/b_plait_sf"/>
</dbReference>
<dbReference type="InterPro" id="IPR000504">
    <property type="entry name" value="RRM_dom"/>
</dbReference>
<reference evidence="8" key="1">
    <citation type="submission" date="2022-07" db="EMBL/GenBank/DDBJ databases">
        <title>Phylogenomic reconstructions and comparative analyses of Kickxellomycotina fungi.</title>
        <authorList>
            <person name="Reynolds N.K."/>
            <person name="Stajich J.E."/>
            <person name="Barry K."/>
            <person name="Grigoriev I.V."/>
            <person name="Crous P."/>
            <person name="Smith M.E."/>
        </authorList>
    </citation>
    <scope>NUCLEOTIDE SEQUENCE</scope>
    <source>
        <strain evidence="8">NBRC 100468</strain>
    </source>
</reference>
<keyword evidence="9" id="KW-1185">Reference proteome</keyword>
<dbReference type="SMART" id="SM00360">
    <property type="entry name" value="RRM"/>
    <property type="match status" value="1"/>
</dbReference>
<evidence type="ECO:0000256" key="2">
    <source>
        <dbReference type="ARBA" id="ARBA00023110"/>
    </source>
</evidence>
<feature type="domain" description="PPIase cyclophilin-type" evidence="6">
    <location>
        <begin position="143"/>
        <end position="287"/>
    </location>
</feature>
<dbReference type="PROSITE" id="PS50072">
    <property type="entry name" value="CSA_PPIASE_2"/>
    <property type="match status" value="1"/>
</dbReference>
<organism evidence="8 9">
    <name type="scientific">Mycoemilia scoparia</name>
    <dbReference type="NCBI Taxonomy" id="417184"/>
    <lineage>
        <taxon>Eukaryota</taxon>
        <taxon>Fungi</taxon>
        <taxon>Fungi incertae sedis</taxon>
        <taxon>Zoopagomycota</taxon>
        <taxon>Kickxellomycotina</taxon>
        <taxon>Kickxellomycetes</taxon>
        <taxon>Kickxellales</taxon>
        <taxon>Kickxellaceae</taxon>
        <taxon>Mycoemilia</taxon>
    </lineage>
</organism>
<gene>
    <name evidence="8" type="ORF">H4219_000417</name>
</gene>
<dbReference type="AlphaFoldDB" id="A0A9W8DT04"/>
<comment type="similarity">
    <text evidence="5">Belongs to the cyclophilin-type PPIase family.</text>
</comment>
<dbReference type="PRINTS" id="PR00153">
    <property type="entry name" value="CSAPPISMRASE"/>
</dbReference>
<comment type="catalytic activity">
    <reaction evidence="1 5">
        <text>[protein]-peptidylproline (omega=180) = [protein]-peptidylproline (omega=0)</text>
        <dbReference type="Rhea" id="RHEA:16237"/>
        <dbReference type="Rhea" id="RHEA-COMP:10747"/>
        <dbReference type="Rhea" id="RHEA-COMP:10748"/>
        <dbReference type="ChEBI" id="CHEBI:83833"/>
        <dbReference type="ChEBI" id="CHEBI:83834"/>
        <dbReference type="EC" id="5.2.1.8"/>
    </reaction>
</comment>
<keyword evidence="4" id="KW-0694">RNA-binding</keyword>
<evidence type="ECO:0000256" key="5">
    <source>
        <dbReference type="RuleBase" id="RU363019"/>
    </source>
</evidence>
<dbReference type="InterPro" id="IPR035979">
    <property type="entry name" value="RBD_domain_sf"/>
</dbReference>
<dbReference type="SUPFAM" id="SSF54928">
    <property type="entry name" value="RNA-binding domain, RBD"/>
    <property type="match status" value="1"/>
</dbReference>
<proteinExistence type="inferred from homology"/>
<dbReference type="Gene3D" id="2.40.100.10">
    <property type="entry name" value="Cyclophilin-like"/>
    <property type="match status" value="1"/>
</dbReference>
<sequence length="288" mass="31639">MSSLALGNKDKSILFVGKTYSEYGGLPQEVTEETLCAAFLPFGVITEVNLPNDPKTHNIHRGFGFVEFEDPDDAAAALDNMNRSEMFGRTIHVKVARPGKMFEKSSRAIWNEEGWLEKHAIGSTDIKDQVEDASLQTNNPKVFIELEISGRPAGRVEMELRADVVPRTAENFRQLVFHRVIPQFMCQGGDFENGNGTGGKSIYGKKFEDENFILKHDEAGLLSMANSGPGTNGSQFFITLDKTPWLDGKHVVFGKVTSGMEIVRMMEALGSKAGKTSKEISVAGCGEI</sequence>
<feature type="domain" description="RRM" evidence="7">
    <location>
        <begin position="24"/>
        <end position="98"/>
    </location>
</feature>
<dbReference type="Proteomes" id="UP001150538">
    <property type="component" value="Unassembled WGS sequence"/>
</dbReference>
<dbReference type="InterPro" id="IPR020892">
    <property type="entry name" value="Cyclophilin-type_PPIase_CS"/>
</dbReference>
<evidence type="ECO:0000256" key="1">
    <source>
        <dbReference type="ARBA" id="ARBA00000971"/>
    </source>
</evidence>
<evidence type="ECO:0000259" key="6">
    <source>
        <dbReference type="PROSITE" id="PS50072"/>
    </source>
</evidence>
<dbReference type="GO" id="GO:0016018">
    <property type="term" value="F:cyclosporin A binding"/>
    <property type="evidence" value="ECO:0007669"/>
    <property type="project" value="TreeGrafter"/>
</dbReference>
<evidence type="ECO:0000313" key="9">
    <source>
        <dbReference type="Proteomes" id="UP001150538"/>
    </source>
</evidence>
<dbReference type="PANTHER" id="PTHR11071">
    <property type="entry name" value="PEPTIDYL-PROLYL CIS-TRANS ISOMERASE"/>
    <property type="match status" value="1"/>
</dbReference>
<evidence type="ECO:0000313" key="8">
    <source>
        <dbReference type="EMBL" id="KAJ1921685.1"/>
    </source>
</evidence>
<dbReference type="GO" id="GO:0005739">
    <property type="term" value="C:mitochondrion"/>
    <property type="evidence" value="ECO:0007669"/>
    <property type="project" value="TreeGrafter"/>
</dbReference>
<dbReference type="Pfam" id="PF00160">
    <property type="entry name" value="Pro_isomerase"/>
    <property type="match status" value="1"/>
</dbReference>
<dbReference type="Pfam" id="PF00076">
    <property type="entry name" value="RRM_1"/>
    <property type="match status" value="1"/>
</dbReference>
<dbReference type="PROSITE" id="PS00170">
    <property type="entry name" value="CSA_PPIASE_1"/>
    <property type="match status" value="1"/>
</dbReference>
<dbReference type="InterPro" id="IPR002130">
    <property type="entry name" value="Cyclophilin-type_PPIase_dom"/>
</dbReference>
<dbReference type="GO" id="GO:0003723">
    <property type="term" value="F:RNA binding"/>
    <property type="evidence" value="ECO:0007669"/>
    <property type="project" value="UniProtKB-UniRule"/>
</dbReference>
<dbReference type="SUPFAM" id="SSF50891">
    <property type="entry name" value="Cyclophilin-like"/>
    <property type="match status" value="1"/>
</dbReference>
<dbReference type="FunFam" id="2.40.100.10:FF:000013">
    <property type="entry name" value="Peptidyl-prolyl cis-trans isomerase"/>
    <property type="match status" value="1"/>
</dbReference>
<dbReference type="PROSITE" id="PS50102">
    <property type="entry name" value="RRM"/>
    <property type="match status" value="1"/>
</dbReference>
<dbReference type="GO" id="GO:0003755">
    <property type="term" value="F:peptidyl-prolyl cis-trans isomerase activity"/>
    <property type="evidence" value="ECO:0007669"/>
    <property type="project" value="UniProtKB-UniRule"/>
</dbReference>
<dbReference type="GO" id="GO:0006457">
    <property type="term" value="P:protein folding"/>
    <property type="evidence" value="ECO:0007669"/>
    <property type="project" value="InterPro"/>
</dbReference>
<dbReference type="OrthoDB" id="407442at2759"/>